<dbReference type="Pfam" id="PF20151">
    <property type="entry name" value="DUF6533"/>
    <property type="match status" value="1"/>
</dbReference>
<dbReference type="InterPro" id="IPR045340">
    <property type="entry name" value="DUF6533"/>
</dbReference>
<keyword evidence="2" id="KW-0472">Membrane</keyword>
<feature type="region of interest" description="Disordered" evidence="1">
    <location>
        <begin position="321"/>
        <end position="340"/>
    </location>
</feature>
<evidence type="ECO:0000313" key="4">
    <source>
        <dbReference type="EMBL" id="KAH8986466.1"/>
    </source>
</evidence>
<feature type="transmembrane region" description="Helical" evidence="2">
    <location>
        <begin position="86"/>
        <end position="106"/>
    </location>
</feature>
<feature type="transmembrane region" description="Helical" evidence="2">
    <location>
        <begin position="118"/>
        <end position="139"/>
    </location>
</feature>
<feature type="domain" description="DUF6533" evidence="3">
    <location>
        <begin position="17"/>
        <end position="59"/>
    </location>
</feature>
<reference evidence="4" key="1">
    <citation type="submission" date="2022-01" db="EMBL/GenBank/DDBJ databases">
        <title>Comparative genomics reveals a dynamic genome evolution in the ectomycorrhizal milk-cap (Lactarius) mushrooms.</title>
        <authorList>
            <consortium name="DOE Joint Genome Institute"/>
            <person name="Lebreton A."/>
            <person name="Tang N."/>
            <person name="Kuo A."/>
            <person name="LaButti K."/>
            <person name="Drula E."/>
            <person name="Barry K."/>
            <person name="Clum A."/>
            <person name="Lipzen A."/>
            <person name="Mousain D."/>
            <person name="Ng V."/>
            <person name="Wang R."/>
            <person name="Wang X."/>
            <person name="Dai Y."/>
            <person name="Henrissat B."/>
            <person name="Grigoriev I.V."/>
            <person name="Guerin-Laguette A."/>
            <person name="Yu F."/>
            <person name="Martin F.M."/>
        </authorList>
    </citation>
    <scope>NUCLEOTIDE SEQUENCE</scope>
    <source>
        <strain evidence="4">QP</strain>
    </source>
</reference>
<evidence type="ECO:0000256" key="2">
    <source>
        <dbReference type="SAM" id="Phobius"/>
    </source>
</evidence>
<dbReference type="Proteomes" id="UP001201163">
    <property type="component" value="Unassembled WGS sequence"/>
</dbReference>
<keyword evidence="5" id="KW-1185">Reference proteome</keyword>
<keyword evidence="2" id="KW-1133">Transmembrane helix</keyword>
<keyword evidence="2" id="KW-0812">Transmembrane</keyword>
<organism evidence="4 5">
    <name type="scientific">Lactarius akahatsu</name>
    <dbReference type="NCBI Taxonomy" id="416441"/>
    <lineage>
        <taxon>Eukaryota</taxon>
        <taxon>Fungi</taxon>
        <taxon>Dikarya</taxon>
        <taxon>Basidiomycota</taxon>
        <taxon>Agaricomycotina</taxon>
        <taxon>Agaricomycetes</taxon>
        <taxon>Russulales</taxon>
        <taxon>Russulaceae</taxon>
        <taxon>Lactarius</taxon>
    </lineage>
</organism>
<dbReference type="AlphaFoldDB" id="A0AAD4Q5P9"/>
<evidence type="ECO:0000259" key="3">
    <source>
        <dbReference type="Pfam" id="PF20151"/>
    </source>
</evidence>
<proteinExistence type="predicted"/>
<dbReference type="EMBL" id="JAKELL010000054">
    <property type="protein sequence ID" value="KAH8986466.1"/>
    <property type="molecule type" value="Genomic_DNA"/>
</dbReference>
<feature type="transmembrane region" description="Helical" evidence="2">
    <location>
        <begin position="49"/>
        <end position="74"/>
    </location>
</feature>
<name>A0AAD4Q5P9_9AGAM</name>
<evidence type="ECO:0000256" key="1">
    <source>
        <dbReference type="SAM" id="MobiDB-lite"/>
    </source>
</evidence>
<feature type="transmembrane region" description="Helical" evidence="2">
    <location>
        <begin position="160"/>
        <end position="183"/>
    </location>
</feature>
<gene>
    <name evidence="4" type="ORF">EDB92DRAFT_1949136</name>
</gene>
<evidence type="ECO:0000313" key="5">
    <source>
        <dbReference type="Proteomes" id="UP001201163"/>
    </source>
</evidence>
<protein>
    <recommendedName>
        <fullName evidence="3">DUF6533 domain-containing protein</fullName>
    </recommendedName>
</protein>
<sequence length="400" mass="44166">MPTQGDQLNDPFKLELIAALAFLVWDILITLDQEVEAVWTKPNKFYTKWLFFFVRYFAVAMQVALLFVGTRIAFSLHYTYSDCVKWYVFQEVGTQALIAAVEFILIVRVHALYDRSRIVTSILVLLFIAENIVMIVTLVRVVPEIGFDRICTVVHSPPRLLLFAVAFVSFETVLFILTLFKFIVALRNGWGRTPVLYLLVRDGTWAFILIFGSRRLSSLSPLFSHSPVLVTLCVNASFYLAAGDSPNSSIAFPWLLSIEAFAGARIVLNLHALSFDVSADSSGSYSGAGALSSHIVFTANPSTANHPRTADRRWDWGGLQESSYDSSRSRSGGGTGTRIDTGTIAESYEMTWAGASKSDPDASFHRVHRLGKGASTSATNCTSRCTHSDVCAEIKDEGVA</sequence>
<accession>A0AAD4Q5P9</accession>
<comment type="caution">
    <text evidence="4">The sequence shown here is derived from an EMBL/GenBank/DDBJ whole genome shotgun (WGS) entry which is preliminary data.</text>
</comment>